<evidence type="ECO:0000313" key="7">
    <source>
        <dbReference type="EMBL" id="KAH8691259.1"/>
    </source>
</evidence>
<comment type="subunit">
    <text evidence="4">Binds to mitochondrial small subunit 15S rRNA.</text>
</comment>
<dbReference type="Pfam" id="PF13041">
    <property type="entry name" value="PPR_2"/>
    <property type="match status" value="1"/>
</dbReference>
<feature type="region of interest" description="Disordered" evidence="6">
    <location>
        <begin position="36"/>
        <end position="81"/>
    </location>
</feature>
<evidence type="ECO:0008006" key="9">
    <source>
        <dbReference type="Google" id="ProtNLM"/>
    </source>
</evidence>
<name>A0AAD4KG24_9EURO</name>
<dbReference type="GeneID" id="70243570"/>
<evidence type="ECO:0000256" key="3">
    <source>
        <dbReference type="ARBA" id="ARBA00044493"/>
    </source>
</evidence>
<proteinExistence type="inferred from homology"/>
<keyword evidence="8" id="KW-1185">Reference proteome</keyword>
<comment type="function">
    <text evidence="3">Regulates mitochondrial small subunit maturation by controlling 15S rRNA 5'-end processing. Localizes to the 5' precursor of the 15S rRNA in a position that is subsequently occupied by mS47 in the mature yeast mtSSU. Uses structure and sequence-specific RNA recognition, binding to a single-stranded region of the precursor and specifically recognizing bases -6 to -1. The exchange of Ccm1 for mS47 is coupled to the irreversible removal of precursor rRNA that is accompanied by conformational changes of the mitoribosomal proteins uS5m and mS26. These conformational changes signal completion of 5'-end rRNA processing through protection of the mature 5'-end of the 15S rRNA and stabilization of mS47. The removal of the 5' precursor together with the dissociation of Ccm1 may be catalyzed by the 5'-3' exoribonuclease Pet127. Involved in the specific removal of group I introns in mitochondrial encoded transcripts.</text>
</comment>
<dbReference type="RefSeq" id="XP_046067351.1">
    <property type="nucleotide sequence ID" value="XM_046213283.1"/>
</dbReference>
<dbReference type="PANTHER" id="PTHR47447">
    <property type="entry name" value="OS03G0856100 PROTEIN"/>
    <property type="match status" value="1"/>
</dbReference>
<keyword evidence="2" id="KW-0677">Repeat</keyword>
<dbReference type="PANTHER" id="PTHR47447:SF23">
    <property type="entry name" value="PENTACOTRIPEPTIDE-REPEAT REGION OF PRORP DOMAIN-CONTAINING PROTEIN"/>
    <property type="match status" value="1"/>
</dbReference>
<protein>
    <recommendedName>
        <fullName evidence="9">Pentatricopeptide repeat protein</fullName>
    </recommendedName>
</protein>
<sequence>MLSYSVRRAATGARFGLHRGSELILRRNNLAVSHTTVQQLRKASSTSPSISEYSYPDTRSSHPFEKWPRSQTGLRDHDNDVDYYNDDVDGYTRHRSKPRHSSGISNRGLRLSENLDYVRRKTKKQRRDIEGSREEVDMLMELAKSRNLPESISSTVVNKELRWLKDPKDLAVRTARLLAAGQVQLAVALVRKAEMEKMECSVAWNRLLDYCFKRGAPLAAFKFYNDMKKRGRRPTDRTYTIMLKGLSLRSRQIGVKPVETAYKIYKQVLDPRSGVQASHFHHHPMLEVCGNYHDMDALWNVVGELPEHGPSKPNAQTYTIILLALRNNFDHETASLSVDDVKTKMEKRENMILDAKRIWADVKNRWEAGQLEIDTELAGTMAFILTDPLDELNSFHVLSLFNQTAGIPVFADKPSGPSMVGSRQGIWEDEVRRSRYQAKKSKQISNADYGGELTSEQDIDSRSEAELDAEQASLEHDDDSAEEKVYMETFEDIFDPVKPQKNDDTELTLLKPDNMILNRILKTCRILTKGTAAGKEYWKYFTLDEKGHKLEPDEANFHEYLRVLRVSRSSQGAVDLIRNQMLSTGFLEGKTFHIAMSCCLRDRQNPNVLLNAKEMLAIMDRNLPLPDPRPLTSFLELSNALLSNPQWLLRLRGLEDIDQSATNLTMMGRNLRWSLQKSVVASLEPHINRLYDAMEHAETLPDGERHASLSPAIKRPGTVNGFLCVNLMMQMRQSLDSLLGAQYEKILTDSERKWIHALAVKLRKYSKPDVVKQFEKSTLKPLESHWEAIRETAGR</sequence>
<accession>A0AAD4KG24</accession>
<dbReference type="InterPro" id="IPR002885">
    <property type="entry name" value="PPR_rpt"/>
</dbReference>
<feature type="compositionally biased region" description="Basic and acidic residues" evidence="6">
    <location>
        <begin position="59"/>
        <end position="80"/>
    </location>
</feature>
<dbReference type="EMBL" id="JAJTJA010000012">
    <property type="protein sequence ID" value="KAH8691259.1"/>
    <property type="molecule type" value="Genomic_DNA"/>
</dbReference>
<organism evidence="7 8">
    <name type="scientific">Talaromyces proteolyticus</name>
    <dbReference type="NCBI Taxonomy" id="1131652"/>
    <lineage>
        <taxon>Eukaryota</taxon>
        <taxon>Fungi</taxon>
        <taxon>Dikarya</taxon>
        <taxon>Ascomycota</taxon>
        <taxon>Pezizomycotina</taxon>
        <taxon>Eurotiomycetes</taxon>
        <taxon>Eurotiomycetidae</taxon>
        <taxon>Eurotiales</taxon>
        <taxon>Trichocomaceae</taxon>
        <taxon>Talaromyces</taxon>
        <taxon>Talaromyces sect. Bacilispori</taxon>
    </lineage>
</organism>
<dbReference type="Gene3D" id="1.25.40.10">
    <property type="entry name" value="Tetratricopeptide repeat domain"/>
    <property type="match status" value="1"/>
</dbReference>
<evidence type="ECO:0000256" key="1">
    <source>
        <dbReference type="ARBA" id="ARBA00006192"/>
    </source>
</evidence>
<comment type="similarity">
    <text evidence="1">Belongs to the CCM1 family.</text>
</comment>
<reference evidence="7" key="1">
    <citation type="submission" date="2021-12" db="EMBL/GenBank/DDBJ databases">
        <title>Convergent genome expansion in fungi linked to evolution of root-endophyte symbiosis.</title>
        <authorList>
            <consortium name="DOE Joint Genome Institute"/>
            <person name="Ke Y.-H."/>
            <person name="Bonito G."/>
            <person name="Liao H.-L."/>
            <person name="Looney B."/>
            <person name="Rojas-Flechas A."/>
            <person name="Nash J."/>
            <person name="Hameed K."/>
            <person name="Schadt C."/>
            <person name="Martin F."/>
            <person name="Crous P.W."/>
            <person name="Miettinen O."/>
            <person name="Magnuson J.K."/>
            <person name="Labbe J."/>
            <person name="Jacobson D."/>
            <person name="Doktycz M.J."/>
            <person name="Veneault-Fourrey C."/>
            <person name="Kuo A."/>
            <person name="Mondo S."/>
            <person name="Calhoun S."/>
            <person name="Riley R."/>
            <person name="Ohm R."/>
            <person name="LaButti K."/>
            <person name="Andreopoulos B."/>
            <person name="Pangilinan J."/>
            <person name="Nolan M."/>
            <person name="Tritt A."/>
            <person name="Clum A."/>
            <person name="Lipzen A."/>
            <person name="Daum C."/>
            <person name="Barry K."/>
            <person name="Grigoriev I.V."/>
            <person name="Vilgalys R."/>
        </authorList>
    </citation>
    <scope>NUCLEOTIDE SEQUENCE</scope>
    <source>
        <strain evidence="7">PMI_201</strain>
    </source>
</reference>
<dbReference type="Proteomes" id="UP001201262">
    <property type="component" value="Unassembled WGS sequence"/>
</dbReference>
<feature type="repeat" description="PPR" evidence="5">
    <location>
        <begin position="200"/>
        <end position="234"/>
    </location>
</feature>
<dbReference type="PROSITE" id="PS51375">
    <property type="entry name" value="PPR"/>
    <property type="match status" value="1"/>
</dbReference>
<dbReference type="InterPro" id="IPR011990">
    <property type="entry name" value="TPR-like_helical_dom_sf"/>
</dbReference>
<dbReference type="AlphaFoldDB" id="A0AAD4KG24"/>
<feature type="compositionally biased region" description="Low complexity" evidence="6">
    <location>
        <begin position="44"/>
        <end position="56"/>
    </location>
</feature>
<evidence type="ECO:0000313" key="8">
    <source>
        <dbReference type="Proteomes" id="UP001201262"/>
    </source>
</evidence>
<evidence type="ECO:0000256" key="5">
    <source>
        <dbReference type="PROSITE-ProRule" id="PRU00708"/>
    </source>
</evidence>
<evidence type="ECO:0000256" key="2">
    <source>
        <dbReference type="ARBA" id="ARBA00022737"/>
    </source>
</evidence>
<feature type="region of interest" description="Disordered" evidence="6">
    <location>
        <begin position="438"/>
        <end position="481"/>
    </location>
</feature>
<evidence type="ECO:0000256" key="4">
    <source>
        <dbReference type="ARBA" id="ARBA00044511"/>
    </source>
</evidence>
<gene>
    <name evidence="7" type="ORF">BGW36DRAFT_349157</name>
</gene>
<comment type="caution">
    <text evidence="7">The sequence shown here is derived from an EMBL/GenBank/DDBJ whole genome shotgun (WGS) entry which is preliminary data.</text>
</comment>
<evidence type="ECO:0000256" key="6">
    <source>
        <dbReference type="SAM" id="MobiDB-lite"/>
    </source>
</evidence>
<dbReference type="NCBIfam" id="TIGR00756">
    <property type="entry name" value="PPR"/>
    <property type="match status" value="1"/>
</dbReference>